<organism evidence="4 5">
    <name type="scientific">Lysobacter korlensis</name>
    <dbReference type="NCBI Taxonomy" id="553636"/>
    <lineage>
        <taxon>Bacteria</taxon>
        <taxon>Pseudomonadati</taxon>
        <taxon>Pseudomonadota</taxon>
        <taxon>Gammaproteobacteria</taxon>
        <taxon>Lysobacterales</taxon>
        <taxon>Lysobacteraceae</taxon>
        <taxon>Lysobacter</taxon>
    </lineage>
</organism>
<feature type="region of interest" description="Disordered" evidence="1">
    <location>
        <begin position="393"/>
        <end position="412"/>
    </location>
</feature>
<dbReference type="Proteomes" id="UP001589896">
    <property type="component" value="Unassembled WGS sequence"/>
</dbReference>
<dbReference type="EC" id="1.1.5.-" evidence="4"/>
<dbReference type="InterPro" id="IPR011041">
    <property type="entry name" value="Quinoprot_gluc/sorb_DH_b-prop"/>
</dbReference>
<keyword evidence="4" id="KW-0560">Oxidoreductase</keyword>
<feature type="compositionally biased region" description="Low complexity" evidence="1">
    <location>
        <begin position="397"/>
        <end position="412"/>
    </location>
</feature>
<dbReference type="Pfam" id="PF07995">
    <property type="entry name" value="GSDH"/>
    <property type="match status" value="1"/>
</dbReference>
<reference evidence="4 5" key="1">
    <citation type="submission" date="2024-09" db="EMBL/GenBank/DDBJ databases">
        <authorList>
            <person name="Sun Q."/>
            <person name="Mori K."/>
        </authorList>
    </citation>
    <scope>NUCLEOTIDE SEQUENCE [LARGE SCALE GENOMIC DNA]</scope>
    <source>
        <strain evidence="4 5">KCTC 23076</strain>
    </source>
</reference>
<evidence type="ECO:0000256" key="1">
    <source>
        <dbReference type="SAM" id="MobiDB-lite"/>
    </source>
</evidence>
<dbReference type="GO" id="GO:0016491">
    <property type="term" value="F:oxidoreductase activity"/>
    <property type="evidence" value="ECO:0007669"/>
    <property type="project" value="UniProtKB-KW"/>
</dbReference>
<proteinExistence type="predicted"/>
<feature type="chain" id="PRO_5045101302" evidence="2">
    <location>
        <begin position="20"/>
        <end position="412"/>
    </location>
</feature>
<dbReference type="PROSITE" id="PS51257">
    <property type="entry name" value="PROKAR_LIPOPROTEIN"/>
    <property type="match status" value="1"/>
</dbReference>
<dbReference type="InterPro" id="IPR012938">
    <property type="entry name" value="Glc/Sorbosone_DH"/>
</dbReference>
<keyword evidence="5" id="KW-1185">Reference proteome</keyword>
<protein>
    <submittedName>
        <fullName evidence="4">PQQ-dependent sugar dehydrogenase</fullName>
        <ecNumber evidence="4">1.1.5.-</ecNumber>
    </submittedName>
</protein>
<sequence>MPHTARACALALALASSLAACDAASESAAGTAPAVKTTAAASTAPTPGERMQVRELAVGLEHPWAVAPLPDGGFLVTERPGRLRRISATGEISEPIANVPEVMAEGQGGLLDVVLAPDFASSRRIYLSYAEPGPDGTAGTAVATAILGDGALSDVKRIYQQQPKLDGEMHFGSRIAFDGKGHVFISQGERNERIAAQKLDMLQGKLVRLNLDGSVPADNPFVGRTDARPEIWSYGHRNSQSLAVDPRTGTLWEAEHGPRGGDEINLPEPGKNYGWPLATHGINYSGLAIPEAIGENAPDTVAPHHFWKRSPALSGMAFYTGRPDSAWNDSLFIGALSAGALIRLSLDGNRITGEERLLEDLGARIRDVRVGADGNVYVVTDESKGRLLQLVPPVSKTPGAATAPAPAQNSEP</sequence>
<evidence type="ECO:0000259" key="3">
    <source>
        <dbReference type="Pfam" id="PF07995"/>
    </source>
</evidence>
<dbReference type="Gene3D" id="2.120.10.30">
    <property type="entry name" value="TolB, C-terminal domain"/>
    <property type="match status" value="1"/>
</dbReference>
<comment type="caution">
    <text evidence="4">The sequence shown here is derived from an EMBL/GenBank/DDBJ whole genome shotgun (WGS) entry which is preliminary data.</text>
</comment>
<keyword evidence="2" id="KW-0732">Signal</keyword>
<feature type="domain" description="Glucose/Sorbosone dehydrogenase" evidence="3">
    <location>
        <begin position="60"/>
        <end position="388"/>
    </location>
</feature>
<feature type="signal peptide" evidence="2">
    <location>
        <begin position="1"/>
        <end position="19"/>
    </location>
</feature>
<dbReference type="RefSeq" id="WP_386666525.1">
    <property type="nucleotide sequence ID" value="NZ_JBHLTG010000001.1"/>
</dbReference>
<accession>A0ABV6RL28</accession>
<dbReference type="PANTHER" id="PTHR19328:SF75">
    <property type="entry name" value="ALDOSE SUGAR DEHYDROGENASE YLII"/>
    <property type="match status" value="1"/>
</dbReference>
<evidence type="ECO:0000313" key="5">
    <source>
        <dbReference type="Proteomes" id="UP001589896"/>
    </source>
</evidence>
<evidence type="ECO:0000313" key="4">
    <source>
        <dbReference type="EMBL" id="MFC0677684.1"/>
    </source>
</evidence>
<name>A0ABV6RL28_9GAMM</name>
<dbReference type="SUPFAM" id="SSF50952">
    <property type="entry name" value="Soluble quinoprotein glucose dehydrogenase"/>
    <property type="match status" value="1"/>
</dbReference>
<gene>
    <name evidence="4" type="ORF">ACFFGH_07490</name>
</gene>
<dbReference type="EMBL" id="JBHLTG010000001">
    <property type="protein sequence ID" value="MFC0677684.1"/>
    <property type="molecule type" value="Genomic_DNA"/>
</dbReference>
<dbReference type="PANTHER" id="PTHR19328">
    <property type="entry name" value="HEDGEHOG-INTERACTING PROTEIN"/>
    <property type="match status" value="1"/>
</dbReference>
<evidence type="ECO:0000256" key="2">
    <source>
        <dbReference type="SAM" id="SignalP"/>
    </source>
</evidence>
<dbReference type="InterPro" id="IPR011042">
    <property type="entry name" value="6-blade_b-propeller_TolB-like"/>
</dbReference>